<dbReference type="EMBL" id="FN649726">
    <property type="protein sequence ID" value="CBN76627.1"/>
    <property type="molecule type" value="Genomic_DNA"/>
</dbReference>
<reference evidence="2 3" key="1">
    <citation type="journal article" date="2010" name="Nature">
        <title>The Ectocarpus genome and the independent evolution of multicellularity in brown algae.</title>
        <authorList>
            <person name="Cock J.M."/>
            <person name="Sterck L."/>
            <person name="Rouze P."/>
            <person name="Scornet D."/>
            <person name="Allen A.E."/>
            <person name="Amoutzias G."/>
            <person name="Anthouard V."/>
            <person name="Artiguenave F."/>
            <person name="Aury J.M."/>
            <person name="Badger J.H."/>
            <person name="Beszteri B."/>
            <person name="Billiau K."/>
            <person name="Bonnet E."/>
            <person name="Bothwell J.H."/>
            <person name="Bowler C."/>
            <person name="Boyen C."/>
            <person name="Brownlee C."/>
            <person name="Carrano C.J."/>
            <person name="Charrier B."/>
            <person name="Cho G.Y."/>
            <person name="Coelho S.M."/>
            <person name="Collen J."/>
            <person name="Corre E."/>
            <person name="Da Silva C."/>
            <person name="Delage L."/>
            <person name="Delaroque N."/>
            <person name="Dittami S.M."/>
            <person name="Doulbeau S."/>
            <person name="Elias M."/>
            <person name="Farnham G."/>
            <person name="Gachon C.M."/>
            <person name="Gschloessl B."/>
            <person name="Heesch S."/>
            <person name="Jabbari K."/>
            <person name="Jubin C."/>
            <person name="Kawai H."/>
            <person name="Kimura K."/>
            <person name="Kloareg B."/>
            <person name="Kupper F.C."/>
            <person name="Lang D."/>
            <person name="Le Bail A."/>
            <person name="Leblanc C."/>
            <person name="Lerouge P."/>
            <person name="Lohr M."/>
            <person name="Lopez P.J."/>
            <person name="Martens C."/>
            <person name="Maumus F."/>
            <person name="Michel G."/>
            <person name="Miranda-Saavedra D."/>
            <person name="Morales J."/>
            <person name="Moreau H."/>
            <person name="Motomura T."/>
            <person name="Nagasato C."/>
            <person name="Napoli C.A."/>
            <person name="Nelson D.R."/>
            <person name="Nyvall-Collen P."/>
            <person name="Peters A.F."/>
            <person name="Pommier C."/>
            <person name="Potin P."/>
            <person name="Poulain J."/>
            <person name="Quesneville H."/>
            <person name="Read B."/>
            <person name="Rensing S.A."/>
            <person name="Ritter A."/>
            <person name="Rousvoal S."/>
            <person name="Samanta M."/>
            <person name="Samson G."/>
            <person name="Schroeder D.C."/>
            <person name="Segurens B."/>
            <person name="Strittmatter M."/>
            <person name="Tonon T."/>
            <person name="Tregear J.W."/>
            <person name="Valentin K."/>
            <person name="von Dassow P."/>
            <person name="Yamagishi T."/>
            <person name="Van de Peer Y."/>
            <person name="Wincker P."/>
        </authorList>
    </citation>
    <scope>NUCLEOTIDE SEQUENCE [LARGE SCALE GENOMIC DNA]</scope>
    <source>
        <strain evidence="3">Ec32 / CCAP1310/4</strain>
    </source>
</reference>
<feature type="region of interest" description="Disordered" evidence="1">
    <location>
        <begin position="38"/>
        <end position="82"/>
    </location>
</feature>
<dbReference type="OrthoDB" id="10291538at2759"/>
<proteinExistence type="predicted"/>
<organism evidence="2 3">
    <name type="scientific">Ectocarpus siliculosus</name>
    <name type="common">Brown alga</name>
    <name type="synonym">Conferva siliculosa</name>
    <dbReference type="NCBI Taxonomy" id="2880"/>
    <lineage>
        <taxon>Eukaryota</taxon>
        <taxon>Sar</taxon>
        <taxon>Stramenopiles</taxon>
        <taxon>Ochrophyta</taxon>
        <taxon>PX clade</taxon>
        <taxon>Phaeophyceae</taxon>
        <taxon>Ectocarpales</taxon>
        <taxon>Ectocarpaceae</taxon>
        <taxon>Ectocarpus</taxon>
    </lineage>
</organism>
<dbReference type="Proteomes" id="UP000002630">
    <property type="component" value="Linkage Group LG01"/>
</dbReference>
<name>D8LBB8_ECTSI</name>
<dbReference type="EMBL" id="FN647682">
    <property type="protein sequence ID" value="CBN76627.1"/>
    <property type="molecule type" value="Genomic_DNA"/>
</dbReference>
<protein>
    <submittedName>
        <fullName evidence="2">Uncharacterized protein</fullName>
    </submittedName>
</protein>
<evidence type="ECO:0000313" key="2">
    <source>
        <dbReference type="EMBL" id="CBN76627.1"/>
    </source>
</evidence>
<evidence type="ECO:0000256" key="1">
    <source>
        <dbReference type="SAM" id="MobiDB-lite"/>
    </source>
</evidence>
<evidence type="ECO:0000313" key="3">
    <source>
        <dbReference type="Proteomes" id="UP000002630"/>
    </source>
</evidence>
<dbReference type="InParanoid" id="D8LBB8"/>
<sequence length="526" mass="56929">MTNFSLQADMRRAKDRCPACARQQLHIENGQYVPGDEVKGQLYTTRRGGGSSRRARAAAASRGGGGGGGTSSSSSSSGSNAYNALAQHEIRPEEIVCTHCLCSNENHEDTGPNGQRCCGGLREGLWDRVCELCKASESCRAWARARACPAEEAGRAPGEPNHAGNSTGEKPCKTEGRANFCMHCTCPCAQVHPHTFEDKSNWMSTNPEVQRACRICLPCWAGWCIPLSGTKRKLVGATMEPEEPFARQWRPGRDADVFVLTGLFDELTGLLPENGFPYAVFGSSLRYFKGLIGSAEAKHALKEAGVTPGDRSGAIGEAWSGGGSMYPPERPAGARKVVAAPLRQGEGANRHFSRVHGRRDHNWQWDMLKSPWSLGLMAKGRLALGVSEEEANEFEEAGIIAFPGHVVKHKDSVKNGGYGKTIGTLVLRSPESAFVCVQGQGERLGRAVELAEELGVELPPRVAEKGRFKFAINELDAWAMVGGTARNDAEHAVVCGRKVIPAGEPGEGFVRVAFNMRWGWQDDRRV</sequence>
<keyword evidence="3" id="KW-1185">Reference proteome</keyword>
<gene>
    <name evidence="2" type="ORF">Esi_0000_0364</name>
</gene>
<dbReference type="AlphaFoldDB" id="D8LBB8"/>
<accession>D8LBB8</accession>